<dbReference type="EMBL" id="JACHGY010000001">
    <property type="protein sequence ID" value="MBB6428557.1"/>
    <property type="molecule type" value="Genomic_DNA"/>
</dbReference>
<dbReference type="PANTHER" id="PTHR43649:SF12">
    <property type="entry name" value="DIACETYLCHITOBIOSE BINDING PROTEIN DASA"/>
    <property type="match status" value="1"/>
</dbReference>
<name>A0A7X0H3U6_9BACT</name>
<dbReference type="PANTHER" id="PTHR43649">
    <property type="entry name" value="ARABINOSE-BINDING PROTEIN-RELATED"/>
    <property type="match status" value="1"/>
</dbReference>
<evidence type="ECO:0000313" key="1">
    <source>
        <dbReference type="EMBL" id="MBB6428557.1"/>
    </source>
</evidence>
<dbReference type="RefSeq" id="WP_184675808.1">
    <property type="nucleotide sequence ID" value="NZ_JACHGY010000001.1"/>
</dbReference>
<keyword evidence="2" id="KW-1185">Reference proteome</keyword>
<evidence type="ECO:0000313" key="2">
    <source>
        <dbReference type="Proteomes" id="UP000541810"/>
    </source>
</evidence>
<comment type="caution">
    <text evidence="1">The sequence shown here is derived from an EMBL/GenBank/DDBJ whole genome shotgun (WGS) entry which is preliminary data.</text>
</comment>
<dbReference type="SUPFAM" id="SSF53850">
    <property type="entry name" value="Periplasmic binding protein-like II"/>
    <property type="match status" value="1"/>
</dbReference>
<dbReference type="Gene3D" id="3.40.190.10">
    <property type="entry name" value="Periplasmic binding protein-like II"/>
    <property type="match status" value="2"/>
</dbReference>
<reference evidence="1 2" key="1">
    <citation type="submission" date="2020-08" db="EMBL/GenBank/DDBJ databases">
        <title>Genomic Encyclopedia of Type Strains, Phase IV (KMG-IV): sequencing the most valuable type-strain genomes for metagenomic binning, comparative biology and taxonomic classification.</title>
        <authorList>
            <person name="Goeker M."/>
        </authorList>
    </citation>
    <scope>NUCLEOTIDE SEQUENCE [LARGE SCALE GENOMIC DNA]</scope>
    <source>
        <strain evidence="1 2">DSM 103725</strain>
    </source>
</reference>
<dbReference type="InterPro" id="IPR050490">
    <property type="entry name" value="Bact_solute-bd_prot1"/>
</dbReference>
<organism evidence="1 2">
    <name type="scientific">Algisphaera agarilytica</name>
    <dbReference type="NCBI Taxonomy" id="1385975"/>
    <lineage>
        <taxon>Bacteria</taxon>
        <taxon>Pseudomonadati</taxon>
        <taxon>Planctomycetota</taxon>
        <taxon>Phycisphaerae</taxon>
        <taxon>Phycisphaerales</taxon>
        <taxon>Phycisphaeraceae</taxon>
        <taxon>Algisphaera</taxon>
    </lineage>
</organism>
<gene>
    <name evidence="1" type="ORF">HNQ40_000363</name>
</gene>
<dbReference type="AlphaFoldDB" id="A0A7X0H3U6"/>
<sequence>MKFNMNLVGLVLLLGGFLISLFTVVSRSFEEGALSQNNESGKKVIQLMHWQLEPGYREAMQNAMDAYNALPHVQEANVEVRQLDITERVYAQVLNVHAVSGTAPDLCERGGPDKGAIAQGAGIAKYFDSLGDEGLMPNPYNAPEYLPEGQDPELADALSNGPWRDTLIDGMQASYVFELQDFYAVPTSFVGSVKIFYNENLFAQAKALLAEAMQQSPQPQWYQDLIWDTSGGQETGYVADTPELREWVLSDAEPETLGRLLMVCEALWQVAEQTGNDQLVPISGSSYSDLMFAERYSVPFTSNIADKINYDQDNWISGYESWLGWLSERWSFEDPSHVAYFDCLREICKQFPPGFLGLDREQARRRFVTAQAGMIATGAWDAKSLFEAAQGTVVTEDNPLRPSETATEFRGKPHKNHRFGVQIMDFPMPGPNERWHEFITYPASDAQANGSGQYMISQRSPNKEWALDFLYFLTSYSVNVEFNRTSEWLPIVIGGQPKAELAAFIPDPDGFSTGDRPYPQDGQAGNLRTRYIGQFKNYLSGDIDYDEFVQLIHESAMDNRTGARRVMYDVWQQQRDQVRSVEALIAVQSARELLQGQADAPLKVTQSTRQSALLMNATRLRHYWHMDFPDEPFPEY</sequence>
<protein>
    <submittedName>
        <fullName evidence="1">Raffinose/stachyose/melibiose transport system substrate-binding protein</fullName>
    </submittedName>
</protein>
<proteinExistence type="predicted"/>
<accession>A0A7X0H3U6</accession>
<dbReference type="Proteomes" id="UP000541810">
    <property type="component" value="Unassembled WGS sequence"/>
</dbReference>